<dbReference type="SMART" id="SM00320">
    <property type="entry name" value="WD40"/>
    <property type="match status" value="6"/>
</dbReference>
<comment type="function">
    <text evidence="8">DNA-binding protein that binds to both single- and double-stranded DNA. Binds preferentially to UV-damaged DNA. May be involved in DNA-metabolic processes.</text>
</comment>
<keyword evidence="11" id="KW-1185">Reference proteome</keyword>
<keyword evidence="5 8" id="KW-0227">DNA damage</keyword>
<dbReference type="Pfam" id="PF00400">
    <property type="entry name" value="WD40"/>
    <property type="match status" value="2"/>
</dbReference>
<dbReference type="PROSITE" id="PS00678">
    <property type="entry name" value="WD_REPEATS_1"/>
    <property type="match status" value="1"/>
</dbReference>
<proteinExistence type="inferred from homology"/>
<dbReference type="InterPro" id="IPR050853">
    <property type="entry name" value="WD_repeat_DNA-damage-binding"/>
</dbReference>
<dbReference type="HOGENOM" id="CLU_017019_1_1_1"/>
<keyword evidence="6 8" id="KW-0238">DNA-binding</keyword>
<evidence type="ECO:0000256" key="6">
    <source>
        <dbReference type="ARBA" id="ARBA00023125"/>
    </source>
</evidence>
<reference evidence="11" key="1">
    <citation type="journal article" date="2012" name="G3 (Bethesda)">
        <title>Pichia sorbitophila, an interspecies yeast hybrid reveals early steps of genome resolution following polyploidization.</title>
        <authorList>
            <person name="Leh Louis V."/>
            <person name="Despons L."/>
            <person name="Friedrich A."/>
            <person name="Martin T."/>
            <person name="Durrens P."/>
            <person name="Casaregola S."/>
            <person name="Neuveglise C."/>
            <person name="Fairhead C."/>
            <person name="Marck C."/>
            <person name="Cruz J.A."/>
            <person name="Straub M.L."/>
            <person name="Kugler V."/>
            <person name="Sacerdot C."/>
            <person name="Uzunov Z."/>
            <person name="Thierry A."/>
            <person name="Weiss S."/>
            <person name="Bleykasten C."/>
            <person name="De Montigny J."/>
            <person name="Jacques N."/>
            <person name="Jung P."/>
            <person name="Lemaire M."/>
            <person name="Mallet S."/>
            <person name="Morel G."/>
            <person name="Richard G.F."/>
            <person name="Sarkar A."/>
            <person name="Savel G."/>
            <person name="Schacherer J."/>
            <person name="Seret M.L."/>
            <person name="Talla E."/>
            <person name="Samson G."/>
            <person name="Jubin C."/>
            <person name="Poulain J."/>
            <person name="Vacherie B."/>
            <person name="Barbe V."/>
            <person name="Pelletier E."/>
            <person name="Sherman D.J."/>
            <person name="Westhof E."/>
            <person name="Weissenbach J."/>
            <person name="Baret P.V."/>
            <person name="Wincker P."/>
            <person name="Gaillardin C."/>
            <person name="Dujon B."/>
            <person name="Souciet J.L."/>
        </authorList>
    </citation>
    <scope>NUCLEOTIDE SEQUENCE [LARGE SCALE GENOMIC DNA]</scope>
    <source>
        <strain evidence="11">CBS 270.75 / DBVPG 7215 / KCTC 17166 / NRRL Y-17582</strain>
    </source>
</reference>
<dbReference type="Gene3D" id="2.130.10.10">
    <property type="entry name" value="YVTN repeat-like/Quinoprotein amine dehydrogenase"/>
    <property type="match status" value="1"/>
</dbReference>
<dbReference type="EMBL" id="CP002500">
    <property type="protein sequence ID" value="AET39672.1"/>
    <property type="molecule type" value="Genomic_DNA"/>
</dbReference>
<dbReference type="InterPro" id="IPR036322">
    <property type="entry name" value="WD40_repeat_dom_sf"/>
</dbReference>
<dbReference type="OMA" id="DPNTLYW"/>
<dbReference type="GO" id="GO:0006974">
    <property type="term" value="P:DNA damage response"/>
    <property type="evidence" value="ECO:0007669"/>
    <property type="project" value="UniProtKB-KW"/>
</dbReference>
<evidence type="ECO:0000256" key="1">
    <source>
        <dbReference type="ARBA" id="ARBA00005434"/>
    </source>
</evidence>
<dbReference type="KEGG" id="erc:Ecym_4649"/>
<feature type="repeat" description="WD" evidence="7">
    <location>
        <begin position="335"/>
        <end position="370"/>
    </location>
</feature>
<dbReference type="GO" id="GO:2000001">
    <property type="term" value="P:regulation of DNA damage checkpoint"/>
    <property type="evidence" value="ECO:0007669"/>
    <property type="project" value="EnsemblFungi"/>
</dbReference>
<comment type="similarity">
    <text evidence="1 8">Belongs to the WD repeat DDB2/WDR76 family.</text>
</comment>
<gene>
    <name evidence="10" type="ordered locus">Ecym_4649</name>
</gene>
<dbReference type="AlphaFoldDB" id="G8JSF0"/>
<dbReference type="STRING" id="931890.G8JSF0"/>
<dbReference type="InParanoid" id="G8JSF0"/>
<dbReference type="GeneID" id="11470194"/>
<evidence type="ECO:0000256" key="9">
    <source>
        <dbReference type="SAM" id="MobiDB-lite"/>
    </source>
</evidence>
<keyword evidence="4" id="KW-0677">Repeat</keyword>
<evidence type="ECO:0000256" key="4">
    <source>
        <dbReference type="ARBA" id="ARBA00022737"/>
    </source>
</evidence>
<evidence type="ECO:0000313" key="10">
    <source>
        <dbReference type="EMBL" id="AET39672.1"/>
    </source>
</evidence>
<accession>G8JSF0</accession>
<name>G8JSF0_ERECY</name>
<dbReference type="InterPro" id="IPR015943">
    <property type="entry name" value="WD40/YVTN_repeat-like_dom_sf"/>
</dbReference>
<evidence type="ECO:0000256" key="2">
    <source>
        <dbReference type="ARBA" id="ARBA00021132"/>
    </source>
</evidence>
<dbReference type="RefSeq" id="XP_003646489.1">
    <property type="nucleotide sequence ID" value="XM_003646441.1"/>
</dbReference>
<evidence type="ECO:0000313" key="11">
    <source>
        <dbReference type="Proteomes" id="UP000006790"/>
    </source>
</evidence>
<feature type="region of interest" description="Disordered" evidence="9">
    <location>
        <begin position="35"/>
        <end position="62"/>
    </location>
</feature>
<dbReference type="eggNOG" id="KOG4328">
    <property type="taxonomic scope" value="Eukaryota"/>
</dbReference>
<dbReference type="GO" id="GO:0003677">
    <property type="term" value="F:DNA binding"/>
    <property type="evidence" value="ECO:0007669"/>
    <property type="project" value="UniProtKB-UniRule"/>
</dbReference>
<sequence length="521" mass="58476">MLGNNEFRQRRLENIKRNNDLLKKLNLNGMSSQLKREAGVGEKPKLKAVPPPKKKVSKGTLKSEAKTAVIPTRRSRRLRGESAEADGIPNVNDSELMKVVGNSDAGRELDGLQELKNTQLVGDIKLGDLLKDEDKSELLAKFKVYSDGSFSSGDFFEELKKHQRPTTEIKQLQTEFQLSQYEIYDPKELAIGYERITAMYFHPSQEKKLIVGGDTGGTVGLWNVADEMPDLNDELAEPEITRFKMFSRNVAKIDTFPADSSKLLTASYDGSLRSIHLDNLNSEELAVLKNDYGEPLGISDCQFSYSDPNLLLITTLGGEFTQFDLRAKPNAINFLRLSDKKIGSMAINPKRVYEIATGSLDRTLKIWDMRKIVVNPDWSQYEEFSSHEVVSTYESRLSISAISFSPIDGTLVCNGYDNTIRLFDVNDNIRGHISPKLTIQHNCKTGRWVSILKAKFKPNMDVFAIANMKRAIDIYSSSGEQLAHLPTSTVPAVLSWHPLQNWIVGGNSSGKVFLFTNEQRD</sequence>
<feature type="compositionally biased region" description="Basic and acidic residues" evidence="9">
    <location>
        <begin position="35"/>
        <end position="45"/>
    </location>
</feature>
<dbReference type="PROSITE" id="PS50082">
    <property type="entry name" value="WD_REPEATS_2"/>
    <property type="match status" value="1"/>
</dbReference>
<dbReference type="FunCoup" id="G8JSF0">
    <property type="interactions" value="772"/>
</dbReference>
<evidence type="ECO:0000256" key="5">
    <source>
        <dbReference type="ARBA" id="ARBA00022763"/>
    </source>
</evidence>
<dbReference type="GO" id="GO:0034399">
    <property type="term" value="C:nuclear periphery"/>
    <property type="evidence" value="ECO:0007669"/>
    <property type="project" value="EnsemblFungi"/>
</dbReference>
<protein>
    <recommendedName>
        <fullName evidence="2 8">DNA damage-binding protein CMR1</fullName>
    </recommendedName>
</protein>
<keyword evidence="3 7" id="KW-0853">WD repeat</keyword>
<dbReference type="InterPro" id="IPR019775">
    <property type="entry name" value="WD40_repeat_CS"/>
</dbReference>
<dbReference type="GO" id="GO:0005737">
    <property type="term" value="C:cytoplasm"/>
    <property type="evidence" value="ECO:0007669"/>
    <property type="project" value="EnsemblFungi"/>
</dbReference>
<dbReference type="OrthoDB" id="9890280at2759"/>
<evidence type="ECO:0000256" key="8">
    <source>
        <dbReference type="RuleBase" id="RU365004"/>
    </source>
</evidence>
<dbReference type="PANTHER" id="PTHR14773">
    <property type="entry name" value="WD REPEAT-CONTAINING PROTEIN 76"/>
    <property type="match status" value="1"/>
</dbReference>
<dbReference type="Proteomes" id="UP000006790">
    <property type="component" value="Chromosome 4"/>
</dbReference>
<evidence type="ECO:0000256" key="7">
    <source>
        <dbReference type="PROSITE-ProRule" id="PRU00221"/>
    </source>
</evidence>
<evidence type="ECO:0000256" key="3">
    <source>
        <dbReference type="ARBA" id="ARBA00022574"/>
    </source>
</evidence>
<dbReference type="GO" id="GO:0000785">
    <property type="term" value="C:chromatin"/>
    <property type="evidence" value="ECO:0007669"/>
    <property type="project" value="EnsemblFungi"/>
</dbReference>
<dbReference type="PANTHER" id="PTHR14773:SF0">
    <property type="entry name" value="WD REPEAT-CONTAINING PROTEIN 76"/>
    <property type="match status" value="1"/>
</dbReference>
<dbReference type="SUPFAM" id="SSF50978">
    <property type="entry name" value="WD40 repeat-like"/>
    <property type="match status" value="1"/>
</dbReference>
<dbReference type="InterPro" id="IPR001680">
    <property type="entry name" value="WD40_rpt"/>
</dbReference>
<organism evidence="10 11">
    <name type="scientific">Eremothecium cymbalariae (strain CBS 270.75 / DBVPG 7215 / KCTC 17166 / NRRL Y-17582)</name>
    <name type="common">Yeast</name>
    <dbReference type="NCBI Taxonomy" id="931890"/>
    <lineage>
        <taxon>Eukaryota</taxon>
        <taxon>Fungi</taxon>
        <taxon>Dikarya</taxon>
        <taxon>Ascomycota</taxon>
        <taxon>Saccharomycotina</taxon>
        <taxon>Saccharomycetes</taxon>
        <taxon>Saccharomycetales</taxon>
        <taxon>Saccharomycetaceae</taxon>
        <taxon>Eremothecium</taxon>
    </lineage>
</organism>